<proteinExistence type="predicted"/>
<gene>
    <name evidence="4" type="ORF">A1507_01620</name>
</gene>
<reference evidence="4 5" key="1">
    <citation type="submission" date="2016-03" db="EMBL/GenBank/DDBJ databases">
        <authorList>
            <person name="Ploux O."/>
        </authorList>
    </citation>
    <scope>NUCLEOTIDE SEQUENCE [LARGE SCALE GENOMIC DNA]</scope>
    <source>
        <strain evidence="4 5">R-45378</strain>
    </source>
</reference>
<feature type="region of interest" description="Disordered" evidence="2">
    <location>
        <begin position="655"/>
        <end position="710"/>
    </location>
</feature>
<dbReference type="RefSeq" id="WP_064041449.1">
    <property type="nucleotide sequence ID" value="NZ_LUUJ01000099.1"/>
</dbReference>
<dbReference type="EMBL" id="LUUJ01000099">
    <property type="protein sequence ID" value="OAI13448.1"/>
    <property type="molecule type" value="Genomic_DNA"/>
</dbReference>
<protein>
    <recommendedName>
        <fullName evidence="3">Autotransporter domain-containing protein</fullName>
    </recommendedName>
</protein>
<dbReference type="InterPro" id="IPR005546">
    <property type="entry name" value="Autotransporte_beta"/>
</dbReference>
<dbReference type="PROSITE" id="PS51208">
    <property type="entry name" value="AUTOTRANSPORTER"/>
    <property type="match status" value="1"/>
</dbReference>
<evidence type="ECO:0000313" key="4">
    <source>
        <dbReference type="EMBL" id="OAI13448.1"/>
    </source>
</evidence>
<evidence type="ECO:0000256" key="2">
    <source>
        <dbReference type="SAM" id="MobiDB-lite"/>
    </source>
</evidence>
<name>A0A177N5Z3_9GAMM</name>
<feature type="compositionally biased region" description="Low complexity" evidence="2">
    <location>
        <begin position="681"/>
        <end position="710"/>
    </location>
</feature>
<dbReference type="OrthoDB" id="5574242at2"/>
<dbReference type="AlphaFoldDB" id="A0A177N5Z3"/>
<dbReference type="Gene3D" id="2.40.128.130">
    <property type="entry name" value="Autotransporter beta-domain"/>
    <property type="match status" value="1"/>
</dbReference>
<sequence length="1005" mass="103207">GATTVSAGTLALGASNVLADGSSIVVNGGTLAMGTFSDTVLGVTLQSGTISGSGVLTSNTTYNLQSGSIDAVLAGNVGINKTTADTVTLNGDNTYTGTTQVNAGTLIFNGSGNHTLTGSYTGAGTLEFADGTNQFATGATIATANLILSGGTNQITSGASVTSSNVTLSGGSNTIDKALSVTSFTASGGTNTIDKALSVTSFAVSGGSNTLNAALTATNATFDGGLTDTTDINASYNVSGTTTVNGGNVNFAASTPAVLGQTLVINGGQVSFAAAVTEVDEYIQTDGILSGPGELRVSSATLSGGSMLGPGKFIIDGNGGTSTNLLLNGNFQLDNQSTLINSGNVVVAANAALQGSGTYRQTAGTTRVDGNWSQALTEIQAGVFRGNGSIGGEFVNQGTVGANGDNLILNGPVVGSGAYAGGVQFNNSFAPGPAPSGAGIAQIDASNADLVFGSSSKLIIEFGGDQNGQLVSDSITARSIALQGASLDLRRLASQPNFTPQQFFAQTAILTTTTGNISGAFNSDVDCPTGSDDLYVLSQQEKQFLLTIVPRLPNLVPADVQSLAGALQQADCNPNTPASLQNLLNGLKPFLSAGTSETDKVNQFVNALRQISPKQLAAEQTLTNRVGKLQVANLSQRMDNQRQFSAVGSAAPQTNFSANVGSPAPSAPPTSGVSPGGGGAAPATSGERSGQAPAAAPSSGALSINLQSDPDSPPDLLSSFKNLGFFLNGQFEWVDRTSTLVQRGYRSALYGVTAGADYRFSQRFLLGTSLGYGNTYAEIANNGGDQSIGGYTASLFSSLNLTDNWYIDAVANLSYNQYHTNRTTAYTDANGNAVNETAKSKTDGWQQQFSLSSGYDLPMGEWTFGLRARGEYAYMSIAGRKEHGANLGMNLVIDDQKYDSLTSAVGAVVMRSFSLPFGVLVSQINVEYERQWIDKLPSMKTGFADQPNVKFTTASYVVDQDYLNVRAAVSAQLPYGGSAFLQYDTTLGLENTSRHAINAGVRFEF</sequence>
<dbReference type="Proteomes" id="UP000077857">
    <property type="component" value="Unassembled WGS sequence"/>
</dbReference>
<feature type="domain" description="Autotransporter" evidence="3">
    <location>
        <begin position="718"/>
        <end position="1005"/>
    </location>
</feature>
<dbReference type="SUPFAM" id="SSF51126">
    <property type="entry name" value="Pectin lyase-like"/>
    <property type="match status" value="1"/>
</dbReference>
<keyword evidence="1" id="KW-0732">Signal</keyword>
<evidence type="ECO:0000259" key="3">
    <source>
        <dbReference type="PROSITE" id="PS51208"/>
    </source>
</evidence>
<evidence type="ECO:0000313" key="5">
    <source>
        <dbReference type="Proteomes" id="UP000077857"/>
    </source>
</evidence>
<feature type="non-terminal residue" evidence="4">
    <location>
        <position position="1"/>
    </location>
</feature>
<dbReference type="SMART" id="SM00869">
    <property type="entry name" value="Autotransporter"/>
    <property type="match status" value="1"/>
</dbReference>
<comment type="caution">
    <text evidence="4">The sequence shown here is derived from an EMBL/GenBank/DDBJ whole genome shotgun (WGS) entry which is preliminary data.</text>
</comment>
<dbReference type="InterPro" id="IPR036709">
    <property type="entry name" value="Autotransporte_beta_dom_sf"/>
</dbReference>
<dbReference type="Pfam" id="PF03797">
    <property type="entry name" value="Autotransporter"/>
    <property type="match status" value="1"/>
</dbReference>
<dbReference type="InterPro" id="IPR011050">
    <property type="entry name" value="Pectin_lyase_fold/virulence"/>
</dbReference>
<dbReference type="InterPro" id="IPR013425">
    <property type="entry name" value="Autotrns_rpt"/>
</dbReference>
<organism evidence="4 5">
    <name type="scientific">Methylomonas koyamae</name>
    <dbReference type="NCBI Taxonomy" id="702114"/>
    <lineage>
        <taxon>Bacteria</taxon>
        <taxon>Pseudomonadati</taxon>
        <taxon>Pseudomonadota</taxon>
        <taxon>Gammaproteobacteria</taxon>
        <taxon>Methylococcales</taxon>
        <taxon>Methylococcaceae</taxon>
        <taxon>Methylomonas</taxon>
    </lineage>
</organism>
<dbReference type="NCBIfam" id="TIGR02601">
    <property type="entry name" value="autotrns_rpt"/>
    <property type="match status" value="1"/>
</dbReference>
<dbReference type="SUPFAM" id="SSF103515">
    <property type="entry name" value="Autotransporter"/>
    <property type="match status" value="1"/>
</dbReference>
<accession>A0A177N5Z3</accession>
<feature type="compositionally biased region" description="Low complexity" evidence="2">
    <location>
        <begin position="660"/>
        <end position="673"/>
    </location>
</feature>
<dbReference type="Pfam" id="PF12951">
    <property type="entry name" value="PATR"/>
    <property type="match status" value="1"/>
</dbReference>
<evidence type="ECO:0000256" key="1">
    <source>
        <dbReference type="ARBA" id="ARBA00022729"/>
    </source>
</evidence>